<dbReference type="InterPro" id="IPR018060">
    <property type="entry name" value="HTH_AraC"/>
</dbReference>
<dbReference type="PROSITE" id="PS00041">
    <property type="entry name" value="HTH_ARAC_FAMILY_1"/>
    <property type="match status" value="1"/>
</dbReference>
<organism evidence="6 7">
    <name type="scientific">Mucilaginibacter polytrichastri</name>
    <dbReference type="NCBI Taxonomy" id="1302689"/>
    <lineage>
        <taxon>Bacteria</taxon>
        <taxon>Pseudomonadati</taxon>
        <taxon>Bacteroidota</taxon>
        <taxon>Sphingobacteriia</taxon>
        <taxon>Sphingobacteriales</taxon>
        <taxon>Sphingobacteriaceae</taxon>
        <taxon>Mucilaginibacter</taxon>
    </lineage>
</organism>
<dbReference type="EMBL" id="MPPL01000001">
    <property type="protein sequence ID" value="OKS85764.1"/>
    <property type="molecule type" value="Genomic_DNA"/>
</dbReference>
<feature type="domain" description="HTH araC/xylS-type" evidence="5">
    <location>
        <begin position="189"/>
        <end position="288"/>
    </location>
</feature>
<keyword evidence="1" id="KW-0805">Transcription regulation</keyword>
<dbReference type="Proteomes" id="UP000186720">
    <property type="component" value="Unassembled WGS sequence"/>
</dbReference>
<dbReference type="Gene3D" id="2.60.120.10">
    <property type="entry name" value="Jelly Rolls"/>
    <property type="match status" value="1"/>
</dbReference>
<dbReference type="GO" id="GO:0043565">
    <property type="term" value="F:sequence-specific DNA binding"/>
    <property type="evidence" value="ECO:0007669"/>
    <property type="project" value="InterPro"/>
</dbReference>
<evidence type="ECO:0000259" key="5">
    <source>
        <dbReference type="PROSITE" id="PS01124"/>
    </source>
</evidence>
<name>A0A1Q5ZVG6_9SPHI</name>
<keyword evidence="4" id="KW-0472">Membrane</keyword>
<gene>
    <name evidence="6" type="ORF">RG47T_1210</name>
</gene>
<keyword evidence="4" id="KW-0812">Transmembrane</keyword>
<evidence type="ECO:0000256" key="1">
    <source>
        <dbReference type="ARBA" id="ARBA00023015"/>
    </source>
</evidence>
<dbReference type="InterPro" id="IPR020449">
    <property type="entry name" value="Tscrpt_reg_AraC-type_HTH"/>
</dbReference>
<keyword evidence="7" id="KW-1185">Reference proteome</keyword>
<dbReference type="InterPro" id="IPR014710">
    <property type="entry name" value="RmlC-like_jellyroll"/>
</dbReference>
<evidence type="ECO:0000313" key="6">
    <source>
        <dbReference type="EMBL" id="OKS85764.1"/>
    </source>
</evidence>
<keyword evidence="3" id="KW-0804">Transcription</keyword>
<proteinExistence type="predicted"/>
<dbReference type="GO" id="GO:0003700">
    <property type="term" value="F:DNA-binding transcription factor activity"/>
    <property type="evidence" value="ECO:0007669"/>
    <property type="project" value="InterPro"/>
</dbReference>
<dbReference type="Gene3D" id="1.10.10.60">
    <property type="entry name" value="Homeodomain-like"/>
    <property type="match status" value="2"/>
</dbReference>
<dbReference type="PRINTS" id="PR00032">
    <property type="entry name" value="HTHARAC"/>
</dbReference>
<dbReference type="InterPro" id="IPR009057">
    <property type="entry name" value="Homeodomain-like_sf"/>
</dbReference>
<accession>A0A1Q5ZVG6</accession>
<dbReference type="Pfam" id="PF12833">
    <property type="entry name" value="HTH_18"/>
    <property type="match status" value="1"/>
</dbReference>
<dbReference type="SMART" id="SM00342">
    <property type="entry name" value="HTH_ARAC"/>
    <property type="match status" value="1"/>
</dbReference>
<dbReference type="Pfam" id="PF07883">
    <property type="entry name" value="Cupin_2"/>
    <property type="match status" value="1"/>
</dbReference>
<dbReference type="InterPro" id="IPR013096">
    <property type="entry name" value="Cupin_2"/>
</dbReference>
<dbReference type="PANTHER" id="PTHR43280">
    <property type="entry name" value="ARAC-FAMILY TRANSCRIPTIONAL REGULATOR"/>
    <property type="match status" value="1"/>
</dbReference>
<dbReference type="SUPFAM" id="SSF51182">
    <property type="entry name" value="RmlC-like cupins"/>
    <property type="match status" value="1"/>
</dbReference>
<evidence type="ECO:0000256" key="2">
    <source>
        <dbReference type="ARBA" id="ARBA00023125"/>
    </source>
</evidence>
<keyword evidence="4" id="KW-1133">Transmembrane helix</keyword>
<evidence type="ECO:0000313" key="7">
    <source>
        <dbReference type="Proteomes" id="UP000186720"/>
    </source>
</evidence>
<comment type="caution">
    <text evidence="6">The sequence shown here is derived from an EMBL/GenBank/DDBJ whole genome shotgun (WGS) entry which is preliminary data.</text>
</comment>
<keyword evidence="2" id="KW-0238">DNA-binding</keyword>
<reference evidence="6 7" key="1">
    <citation type="submission" date="2016-11" db="EMBL/GenBank/DDBJ databases">
        <title>Whole Genome Sequencing of Mucilaginibacter polytrichastri RG4-7(T) isolated from the moss sample.</title>
        <authorList>
            <person name="Li Y."/>
        </authorList>
    </citation>
    <scope>NUCLEOTIDE SEQUENCE [LARGE SCALE GENOMIC DNA]</scope>
    <source>
        <strain evidence="6 7">RG4-7</strain>
    </source>
</reference>
<dbReference type="InterPro" id="IPR018062">
    <property type="entry name" value="HTH_AraC-typ_CS"/>
</dbReference>
<dbReference type="STRING" id="1302689.RG47T_1210"/>
<dbReference type="InterPro" id="IPR011051">
    <property type="entry name" value="RmlC_Cupin_sf"/>
</dbReference>
<dbReference type="PANTHER" id="PTHR43280:SF34">
    <property type="entry name" value="ARAC-FAMILY TRANSCRIPTIONAL REGULATOR"/>
    <property type="match status" value="1"/>
</dbReference>
<sequence length="315" mass="35984">MKVLQFTVPIIYKDSVVVEEDILPNFYNQLHRHKETQLTLIIKGEGTLMLGNYSQPFKAGDVFILGANHPHIFKSDSSHFVNAINGNAHSIHIFFDQERIFKNSIEHLPEFEGIKNLLGNIDQGLQLPSINADYVGEAIIGLNKKSGLERLLSFIELLHYFSNQVKDWKSLSTGFSSVELTDHEGLRMNDIYKYTMEHYAEAISLDKIAAVAHITPHAFCKYFKKYSRKTYNTFLNEIRINEACKKIIKGEYDGISNIAYSTGFNSAINFNRVFKKNVGMSPSDYIRNNKFKAVYTRLALLLVPLLNILAFVDFD</sequence>
<dbReference type="AlphaFoldDB" id="A0A1Q5ZVG6"/>
<evidence type="ECO:0000256" key="3">
    <source>
        <dbReference type="ARBA" id="ARBA00023163"/>
    </source>
</evidence>
<dbReference type="PROSITE" id="PS01124">
    <property type="entry name" value="HTH_ARAC_FAMILY_2"/>
    <property type="match status" value="1"/>
</dbReference>
<dbReference type="SUPFAM" id="SSF46689">
    <property type="entry name" value="Homeodomain-like"/>
    <property type="match status" value="2"/>
</dbReference>
<protein>
    <recommendedName>
        <fullName evidence="5">HTH araC/xylS-type domain-containing protein</fullName>
    </recommendedName>
</protein>
<feature type="transmembrane region" description="Helical" evidence="4">
    <location>
        <begin position="294"/>
        <end position="312"/>
    </location>
</feature>
<evidence type="ECO:0000256" key="4">
    <source>
        <dbReference type="SAM" id="Phobius"/>
    </source>
</evidence>